<dbReference type="SUPFAM" id="SSF53756">
    <property type="entry name" value="UDP-Glycosyltransferase/glycogen phosphorylase"/>
    <property type="match status" value="2"/>
</dbReference>
<evidence type="ECO:0000259" key="2">
    <source>
        <dbReference type="Pfam" id="PF04101"/>
    </source>
</evidence>
<gene>
    <name evidence="3" type="primary">UGT</name>
</gene>
<dbReference type="CDD" id="cd03784">
    <property type="entry name" value="GT1_Gtf-like"/>
    <property type="match status" value="1"/>
</dbReference>
<dbReference type="Pfam" id="PF04101">
    <property type="entry name" value="Glyco_tran_28_C"/>
    <property type="match status" value="1"/>
</dbReference>
<reference evidence="3" key="1">
    <citation type="submission" date="2024-01" db="EMBL/GenBank/DDBJ databases">
        <title>Genome insights into chemosensory and detoxification machineries of broad mite, Polyphagotarsonemus latus (Tarsonemidae: Acari).</title>
        <authorList>
            <person name="Muthugoundar M."/>
            <person name="P J A."/>
            <person name="Augustine N."/>
        </authorList>
    </citation>
    <scope>NUCLEOTIDE SEQUENCE</scope>
</reference>
<feature type="domain" description="Glycosyl transferase family 28 C-terminal" evidence="2">
    <location>
        <begin position="287"/>
        <end position="376"/>
    </location>
</feature>
<dbReference type="InterPro" id="IPR002213">
    <property type="entry name" value="UDP_glucos_trans"/>
</dbReference>
<dbReference type="GO" id="GO:0008194">
    <property type="term" value="F:UDP-glycosyltransferase activity"/>
    <property type="evidence" value="ECO:0007669"/>
    <property type="project" value="InterPro"/>
</dbReference>
<dbReference type="PANTHER" id="PTHR48050:SF13">
    <property type="entry name" value="STEROL 3-BETA-GLUCOSYLTRANSFERASE UGT80A2"/>
    <property type="match status" value="1"/>
</dbReference>
<evidence type="ECO:0000313" key="3">
    <source>
        <dbReference type="EMBL" id="WRV65889.1"/>
    </source>
</evidence>
<dbReference type="AlphaFoldDB" id="A0AAN0LP44"/>
<dbReference type="PANTHER" id="PTHR48050">
    <property type="entry name" value="STEROL 3-BETA-GLUCOSYLTRANSFERASE"/>
    <property type="match status" value="1"/>
</dbReference>
<proteinExistence type="evidence at transcript level"/>
<sequence>MAALQITDLNIIHDRLMNLIDYFYFGVSPNIFLSFDQSISVKRNEEKRFGYQMDILNFSKKELKEKVNKIMYVDLSFDDEVSVLIKKLKPDYLLCDLVYHMPSLIEFKIPYSFIISCNPLILNHEDFPLYGIGQGIDQIKEIKSAREEFKEIFDFIDKKFQSSYKKLNINFQKKYPVYSPRSDNFSFYIYPKELDYFNEKIKKEYNLLQVDSPVVLSRIPLPYRLSEEFAELPRKIIYVSLGSLFNYYYVLLQKLIDSLANLPYKYIISKGQFGDKIKFPNNHFIGENFVDQLAVLQVADMMIAHGGNNTFTECFYFGVPAIIVPVMGDQMNNAKRIEETEFGLKMNIMNYTQEELKEKIEKVLLDEILFEKIKKVGERIRKEKSLDKAVKNFYESIKDILRTLKKSISNAKRIEETGFGYQMDLMNYTVEELKDKINKILSDKSLIEKTKKVGERIRKDNSIEKAVKFFYESLEKNLK</sequence>
<dbReference type="InterPro" id="IPR050426">
    <property type="entry name" value="Glycosyltransferase_28"/>
</dbReference>
<dbReference type="InterPro" id="IPR007235">
    <property type="entry name" value="Glyco_trans_28_C"/>
</dbReference>
<name>A0AAN0LP44_9ACAR</name>
<keyword evidence="1" id="KW-0808">Transferase</keyword>
<accession>A0AAN0LP44</accession>
<dbReference type="Gene3D" id="3.40.50.2000">
    <property type="entry name" value="Glycogen Phosphorylase B"/>
    <property type="match status" value="1"/>
</dbReference>
<dbReference type="GO" id="GO:0016758">
    <property type="term" value="F:hexosyltransferase activity"/>
    <property type="evidence" value="ECO:0007669"/>
    <property type="project" value="InterPro"/>
</dbReference>
<dbReference type="EMBL" id="PP145342">
    <property type="protein sequence ID" value="WRV65889.1"/>
    <property type="molecule type" value="mRNA"/>
</dbReference>
<organism evidence="3">
    <name type="scientific">Polyphagotarsonemus latus</name>
    <dbReference type="NCBI Taxonomy" id="1204166"/>
    <lineage>
        <taxon>Eukaryota</taxon>
        <taxon>Metazoa</taxon>
        <taxon>Ecdysozoa</taxon>
        <taxon>Arthropoda</taxon>
        <taxon>Chelicerata</taxon>
        <taxon>Arachnida</taxon>
        <taxon>Acari</taxon>
        <taxon>Acariformes</taxon>
        <taxon>Trombidiformes</taxon>
        <taxon>Prostigmata</taxon>
        <taxon>Eleutherengona</taxon>
        <taxon>Heterostigmata</taxon>
        <taxon>Tarsonemoidea</taxon>
        <taxon>Tarsonemidae</taxon>
        <taxon>Polyphagotarsonemus</taxon>
    </lineage>
</organism>
<protein>
    <submittedName>
        <fullName evidence="3">UDP-glycosyltransferase</fullName>
    </submittedName>
</protein>
<evidence type="ECO:0000256" key="1">
    <source>
        <dbReference type="ARBA" id="ARBA00022679"/>
    </source>
</evidence>